<dbReference type="Proteomes" id="UP000724148">
    <property type="component" value="Unassembled WGS sequence"/>
</dbReference>
<sequence length="84" mass="8939">MWVLSEVENDSIGDISQYALGSLGLGLAWEALYRLGLSEVPGIITVSRRKSELLRRAEETRNAVPAFPSAVPSAGDSRAGIAPV</sequence>
<organism evidence="1 2">
    <name type="scientific">Candidatus Sungiibacteriota bacterium</name>
    <dbReference type="NCBI Taxonomy" id="2750080"/>
    <lineage>
        <taxon>Bacteria</taxon>
        <taxon>Candidatus Sungiibacteriota</taxon>
    </lineage>
</organism>
<reference evidence="1" key="1">
    <citation type="submission" date="2020-07" db="EMBL/GenBank/DDBJ databases">
        <title>Huge and variable diversity of episymbiotic CPR bacteria and DPANN archaea in groundwater ecosystems.</title>
        <authorList>
            <person name="He C.Y."/>
            <person name="Keren R."/>
            <person name="Whittaker M."/>
            <person name="Farag I.F."/>
            <person name="Doudna J."/>
            <person name="Cate J.H.D."/>
            <person name="Banfield J.F."/>
        </authorList>
    </citation>
    <scope>NUCLEOTIDE SEQUENCE</scope>
    <source>
        <strain evidence="1">NC_groundwater_193_Ag_S-0.1um_51_7</strain>
    </source>
</reference>
<dbReference type="AlphaFoldDB" id="A0A931SD75"/>
<evidence type="ECO:0000313" key="2">
    <source>
        <dbReference type="Proteomes" id="UP000724148"/>
    </source>
</evidence>
<dbReference type="EMBL" id="JACOZA010000057">
    <property type="protein sequence ID" value="MBI2096934.1"/>
    <property type="molecule type" value="Genomic_DNA"/>
</dbReference>
<proteinExistence type="predicted"/>
<evidence type="ECO:0000313" key="1">
    <source>
        <dbReference type="EMBL" id="MBI2096934.1"/>
    </source>
</evidence>
<accession>A0A931SD75</accession>
<gene>
    <name evidence="1" type="ORF">HYT40_02145</name>
</gene>
<comment type="caution">
    <text evidence="1">The sequence shown here is derived from an EMBL/GenBank/DDBJ whole genome shotgun (WGS) entry which is preliminary data.</text>
</comment>
<name>A0A931SD75_9BACT</name>
<protein>
    <submittedName>
        <fullName evidence="1">Uncharacterized protein</fullName>
    </submittedName>
</protein>